<name>A0A0A9B2D7_ARUDO</name>
<dbReference type="EMBL" id="GBRH01241582">
    <property type="protein sequence ID" value="JAD56313.1"/>
    <property type="molecule type" value="Transcribed_RNA"/>
</dbReference>
<protein>
    <submittedName>
        <fullName evidence="1">Uncharacterized protein</fullName>
    </submittedName>
</protein>
<reference evidence="1" key="2">
    <citation type="journal article" date="2015" name="Data Brief">
        <title>Shoot transcriptome of the giant reed, Arundo donax.</title>
        <authorList>
            <person name="Barrero R.A."/>
            <person name="Guerrero F.D."/>
            <person name="Moolhuijzen P."/>
            <person name="Goolsby J.A."/>
            <person name="Tidwell J."/>
            <person name="Bellgard S.E."/>
            <person name="Bellgard M.I."/>
        </authorList>
    </citation>
    <scope>NUCLEOTIDE SEQUENCE</scope>
    <source>
        <tissue evidence="1">Shoot tissue taken approximately 20 cm above the soil surface</tissue>
    </source>
</reference>
<evidence type="ECO:0000313" key="1">
    <source>
        <dbReference type="EMBL" id="JAD56313.1"/>
    </source>
</evidence>
<reference evidence="1" key="1">
    <citation type="submission" date="2014-09" db="EMBL/GenBank/DDBJ databases">
        <authorList>
            <person name="Magalhaes I.L.F."/>
            <person name="Oliveira U."/>
            <person name="Santos F.R."/>
            <person name="Vidigal T.H.D.A."/>
            <person name="Brescovit A.D."/>
            <person name="Santos A.J."/>
        </authorList>
    </citation>
    <scope>NUCLEOTIDE SEQUENCE</scope>
    <source>
        <tissue evidence="1">Shoot tissue taken approximately 20 cm above the soil surface</tissue>
    </source>
</reference>
<accession>A0A0A9B2D7</accession>
<organism evidence="1">
    <name type="scientific">Arundo donax</name>
    <name type="common">Giant reed</name>
    <name type="synonym">Donax arundinaceus</name>
    <dbReference type="NCBI Taxonomy" id="35708"/>
    <lineage>
        <taxon>Eukaryota</taxon>
        <taxon>Viridiplantae</taxon>
        <taxon>Streptophyta</taxon>
        <taxon>Embryophyta</taxon>
        <taxon>Tracheophyta</taxon>
        <taxon>Spermatophyta</taxon>
        <taxon>Magnoliopsida</taxon>
        <taxon>Liliopsida</taxon>
        <taxon>Poales</taxon>
        <taxon>Poaceae</taxon>
        <taxon>PACMAD clade</taxon>
        <taxon>Arundinoideae</taxon>
        <taxon>Arundineae</taxon>
        <taxon>Arundo</taxon>
    </lineage>
</organism>
<sequence length="22" mass="2475">MVCVGLIRTCVKQRGAPRSWTL</sequence>
<dbReference type="AlphaFoldDB" id="A0A0A9B2D7"/>
<proteinExistence type="predicted"/>